<reference evidence="11 12" key="1">
    <citation type="submission" date="2018-12" db="EMBL/GenBank/DDBJ databases">
        <title>Complete genome of Nonlabens sp. MJ115.</title>
        <authorList>
            <person name="Choi H.S."/>
            <person name="Jung J."/>
        </authorList>
    </citation>
    <scope>NUCLEOTIDE SEQUENCE [LARGE SCALE GENOMIC DNA]</scope>
    <source>
        <strain evidence="11 12">MJ115</strain>
    </source>
</reference>
<dbReference type="SUPFAM" id="SSF52540">
    <property type="entry name" value="P-loop containing nucleoside triphosphate hydrolases"/>
    <property type="match status" value="1"/>
</dbReference>
<dbReference type="Gene3D" id="3.40.50.300">
    <property type="entry name" value="P-loop containing nucleotide triphosphate hydrolases"/>
    <property type="match status" value="1"/>
</dbReference>
<dbReference type="Pfam" id="PF02367">
    <property type="entry name" value="TsaE"/>
    <property type="match status" value="1"/>
</dbReference>
<protein>
    <recommendedName>
        <fullName evidence="3">tRNA threonylcarbamoyladenosine biosynthesis protein TsaE</fullName>
    </recommendedName>
    <alternativeName>
        <fullName evidence="10">t(6)A37 threonylcarbamoyladenosine biosynthesis protein TsaE</fullName>
    </alternativeName>
</protein>
<evidence type="ECO:0000256" key="1">
    <source>
        <dbReference type="ARBA" id="ARBA00004496"/>
    </source>
</evidence>
<evidence type="ECO:0000313" key="12">
    <source>
        <dbReference type="Proteomes" id="UP000279600"/>
    </source>
</evidence>
<keyword evidence="6" id="KW-0479">Metal-binding</keyword>
<dbReference type="InterPro" id="IPR027417">
    <property type="entry name" value="P-loop_NTPase"/>
</dbReference>
<dbReference type="PANTHER" id="PTHR33540">
    <property type="entry name" value="TRNA THREONYLCARBAMOYLADENOSINE BIOSYNTHESIS PROTEIN TSAE"/>
    <property type="match status" value="1"/>
</dbReference>
<dbReference type="AlphaFoldDB" id="A0A3S9MZ39"/>
<evidence type="ECO:0000256" key="9">
    <source>
        <dbReference type="ARBA" id="ARBA00022842"/>
    </source>
</evidence>
<keyword evidence="12" id="KW-1185">Reference proteome</keyword>
<accession>A0A3S9MZ39</accession>
<evidence type="ECO:0000256" key="3">
    <source>
        <dbReference type="ARBA" id="ARBA00019010"/>
    </source>
</evidence>
<organism evidence="11 12">
    <name type="scientific">Nonlabens ponticola</name>
    <dbReference type="NCBI Taxonomy" id="2496866"/>
    <lineage>
        <taxon>Bacteria</taxon>
        <taxon>Pseudomonadati</taxon>
        <taxon>Bacteroidota</taxon>
        <taxon>Flavobacteriia</taxon>
        <taxon>Flavobacteriales</taxon>
        <taxon>Flavobacteriaceae</taxon>
        <taxon>Nonlabens</taxon>
    </lineage>
</organism>
<dbReference type="GO" id="GO:0046872">
    <property type="term" value="F:metal ion binding"/>
    <property type="evidence" value="ECO:0007669"/>
    <property type="project" value="UniProtKB-KW"/>
</dbReference>
<keyword evidence="4" id="KW-0963">Cytoplasm</keyword>
<evidence type="ECO:0000313" key="11">
    <source>
        <dbReference type="EMBL" id="AZQ44418.1"/>
    </source>
</evidence>
<gene>
    <name evidence="11" type="primary">tsaE</name>
    <name evidence="11" type="ORF">EJ995_09250</name>
</gene>
<name>A0A3S9MZ39_9FLAO</name>
<dbReference type="GO" id="GO:0002949">
    <property type="term" value="P:tRNA threonylcarbamoyladenosine modification"/>
    <property type="evidence" value="ECO:0007669"/>
    <property type="project" value="InterPro"/>
</dbReference>
<proteinExistence type="inferred from homology"/>
<dbReference type="OrthoDB" id="9815896at2"/>
<evidence type="ECO:0000256" key="4">
    <source>
        <dbReference type="ARBA" id="ARBA00022490"/>
    </source>
</evidence>
<keyword evidence="9" id="KW-0460">Magnesium</keyword>
<comment type="similarity">
    <text evidence="2">Belongs to the TsaE family.</text>
</comment>
<dbReference type="PANTHER" id="PTHR33540:SF2">
    <property type="entry name" value="TRNA THREONYLCARBAMOYLADENOSINE BIOSYNTHESIS PROTEIN TSAE"/>
    <property type="match status" value="1"/>
</dbReference>
<dbReference type="GO" id="GO:0016740">
    <property type="term" value="F:transferase activity"/>
    <property type="evidence" value="ECO:0007669"/>
    <property type="project" value="UniProtKB-KW"/>
</dbReference>
<dbReference type="KEGG" id="noj:EJ995_09250"/>
<dbReference type="NCBIfam" id="TIGR00150">
    <property type="entry name" value="T6A_YjeE"/>
    <property type="match status" value="1"/>
</dbReference>
<keyword evidence="8" id="KW-0067">ATP-binding</keyword>
<dbReference type="GO" id="GO:0005524">
    <property type="term" value="F:ATP binding"/>
    <property type="evidence" value="ECO:0007669"/>
    <property type="project" value="UniProtKB-KW"/>
</dbReference>
<evidence type="ECO:0000256" key="6">
    <source>
        <dbReference type="ARBA" id="ARBA00022723"/>
    </source>
</evidence>
<keyword evidence="11" id="KW-0808">Transferase</keyword>
<evidence type="ECO:0000256" key="5">
    <source>
        <dbReference type="ARBA" id="ARBA00022694"/>
    </source>
</evidence>
<dbReference type="InterPro" id="IPR003442">
    <property type="entry name" value="T6A_TsaE"/>
</dbReference>
<keyword evidence="7" id="KW-0547">Nucleotide-binding</keyword>
<dbReference type="RefSeq" id="WP_126447839.1">
    <property type="nucleotide sequence ID" value="NZ_CP034549.1"/>
</dbReference>
<evidence type="ECO:0000256" key="7">
    <source>
        <dbReference type="ARBA" id="ARBA00022741"/>
    </source>
</evidence>
<evidence type="ECO:0000256" key="2">
    <source>
        <dbReference type="ARBA" id="ARBA00007599"/>
    </source>
</evidence>
<dbReference type="GO" id="GO:0005737">
    <property type="term" value="C:cytoplasm"/>
    <property type="evidence" value="ECO:0007669"/>
    <property type="project" value="UniProtKB-SubCell"/>
</dbReference>
<sequence>MEYTLDQIDEAAQYVLACAKADTLLFPAEMGTGKTTLIKAICKLAGVQDEITSPTFSLVNEYQASRNKIFHFDLYRIKSLDELHDIGVEDYLDSAHLKLVEWPEVLMPLLTRYQLIDMQIIDKNKRAVRVSDVVNR</sequence>
<comment type="subcellular location">
    <subcellularLocation>
        <location evidence="1">Cytoplasm</location>
    </subcellularLocation>
</comment>
<keyword evidence="5" id="KW-0819">tRNA processing</keyword>
<dbReference type="EMBL" id="CP034549">
    <property type="protein sequence ID" value="AZQ44418.1"/>
    <property type="molecule type" value="Genomic_DNA"/>
</dbReference>
<evidence type="ECO:0000256" key="8">
    <source>
        <dbReference type="ARBA" id="ARBA00022840"/>
    </source>
</evidence>
<evidence type="ECO:0000256" key="10">
    <source>
        <dbReference type="ARBA" id="ARBA00032441"/>
    </source>
</evidence>
<dbReference type="Proteomes" id="UP000279600">
    <property type="component" value="Chromosome"/>
</dbReference>